<dbReference type="EMBL" id="KI393256">
    <property type="protein sequence ID" value="ERN08588.1"/>
    <property type="molecule type" value="Genomic_DNA"/>
</dbReference>
<dbReference type="Gramene" id="ERN08588">
    <property type="protein sequence ID" value="ERN08588"/>
    <property type="gene ID" value="AMTR_s00017p00143410"/>
</dbReference>
<evidence type="ECO:0000313" key="1">
    <source>
        <dbReference type="EMBL" id="ERN08588.1"/>
    </source>
</evidence>
<sequence length="112" mass="12783">MPKTNPDALSPLPLELPTCSATSHQMMERVSRMRWIFRVVKRTSGNCSGMLHSWPPKNQKIPINQAKFTKPARKLEKRKAWDRVLRATEGYFKNGVLNVKHLMEGHGTSKNG</sequence>
<proteinExistence type="predicted"/>
<evidence type="ECO:0000313" key="2">
    <source>
        <dbReference type="Proteomes" id="UP000017836"/>
    </source>
</evidence>
<reference evidence="2" key="1">
    <citation type="journal article" date="2013" name="Science">
        <title>The Amborella genome and the evolution of flowering plants.</title>
        <authorList>
            <consortium name="Amborella Genome Project"/>
        </authorList>
    </citation>
    <scope>NUCLEOTIDE SEQUENCE [LARGE SCALE GENOMIC DNA]</scope>
</reference>
<organism evidence="1 2">
    <name type="scientific">Amborella trichopoda</name>
    <dbReference type="NCBI Taxonomy" id="13333"/>
    <lineage>
        <taxon>Eukaryota</taxon>
        <taxon>Viridiplantae</taxon>
        <taxon>Streptophyta</taxon>
        <taxon>Embryophyta</taxon>
        <taxon>Tracheophyta</taxon>
        <taxon>Spermatophyta</taxon>
        <taxon>Magnoliopsida</taxon>
        <taxon>Amborellales</taxon>
        <taxon>Amborellaceae</taxon>
        <taxon>Amborella</taxon>
    </lineage>
</organism>
<dbReference type="AlphaFoldDB" id="W1PKL6"/>
<protein>
    <submittedName>
        <fullName evidence="1">Uncharacterized protein</fullName>
    </submittedName>
</protein>
<dbReference type="Proteomes" id="UP000017836">
    <property type="component" value="Unassembled WGS sequence"/>
</dbReference>
<name>W1PKL6_AMBTC</name>
<gene>
    <name evidence="1" type="ORF">AMTR_s00017p00143410</name>
</gene>
<dbReference type="HOGENOM" id="CLU_2149206_0_0_1"/>
<keyword evidence="2" id="KW-1185">Reference proteome</keyword>
<accession>W1PKL6</accession>